<proteinExistence type="predicted"/>
<dbReference type="GO" id="GO:0006888">
    <property type="term" value="P:endoplasmic reticulum to Golgi vesicle-mediated transport"/>
    <property type="evidence" value="ECO:0007669"/>
    <property type="project" value="TreeGrafter"/>
</dbReference>
<gene>
    <name evidence="1" type="ORF">KGM_200552</name>
</gene>
<organism evidence="1 2">
    <name type="scientific">Danaus plexippus plexippus</name>
    <dbReference type="NCBI Taxonomy" id="278856"/>
    <lineage>
        <taxon>Eukaryota</taxon>
        <taxon>Metazoa</taxon>
        <taxon>Ecdysozoa</taxon>
        <taxon>Arthropoda</taxon>
        <taxon>Hexapoda</taxon>
        <taxon>Insecta</taxon>
        <taxon>Pterygota</taxon>
        <taxon>Neoptera</taxon>
        <taxon>Endopterygota</taxon>
        <taxon>Lepidoptera</taxon>
        <taxon>Glossata</taxon>
        <taxon>Ditrysia</taxon>
        <taxon>Papilionoidea</taxon>
        <taxon>Nymphalidae</taxon>
        <taxon>Danainae</taxon>
        <taxon>Danaini</taxon>
        <taxon>Danaina</taxon>
        <taxon>Danaus</taxon>
        <taxon>Danaus</taxon>
    </lineage>
</organism>
<keyword evidence="2" id="KW-1185">Reference proteome</keyword>
<evidence type="ECO:0000313" key="2">
    <source>
        <dbReference type="Proteomes" id="UP000007151"/>
    </source>
</evidence>
<dbReference type="GO" id="GO:0005794">
    <property type="term" value="C:Golgi apparatus"/>
    <property type="evidence" value="ECO:0007669"/>
    <property type="project" value="TreeGrafter"/>
</dbReference>
<dbReference type="GO" id="GO:0005789">
    <property type="term" value="C:endoplasmic reticulum membrane"/>
    <property type="evidence" value="ECO:0007669"/>
    <property type="project" value="TreeGrafter"/>
</dbReference>
<dbReference type="Proteomes" id="UP000007151">
    <property type="component" value="Unassembled WGS sequence"/>
</dbReference>
<dbReference type="EMBL" id="AGBW02009182">
    <property type="protein sequence ID" value="OWR51452.1"/>
    <property type="molecule type" value="Genomic_DNA"/>
</dbReference>
<sequence>MAEKKTQENPLPEGSAECPEQLKDAAPRPVKVVAPNPVSSPRFIPSFTKTPPNELYRKLLPAVLFVLTFVTVMTVLLIYMDTVALGAQQFRLNMSRDYELARISAESPTFVEYVRQRQEHLASRPRRPSSPPPTTTPRVEVLDRILGKIDNGTLVEFLSSGGRDPTALALEARGWRGLAVRAAPRDFLSLRAERALHACLSPGPHPREVSYAELDTDGSVFRSRVLCLPLLTVLLAAEATRADYTALDGPAAPGALEALPFERLRLRVLDVRSSDRDVLRRSAEVLRANNYSLAASFDDGLLFRLDGDV</sequence>
<dbReference type="PANTHER" id="PTHR34009">
    <property type="entry name" value="PROTEIN STAR"/>
    <property type="match status" value="1"/>
</dbReference>
<dbReference type="OrthoDB" id="6357215at2759"/>
<comment type="caution">
    <text evidence="1">The sequence shown here is derived from an EMBL/GenBank/DDBJ whole genome shotgun (WGS) entry which is preliminary data.</text>
</comment>
<dbReference type="KEGG" id="dpl:KGM_200552"/>
<name>A0A212FCJ2_DANPL</name>
<dbReference type="GO" id="GO:0016197">
    <property type="term" value="P:endosomal transport"/>
    <property type="evidence" value="ECO:0007669"/>
    <property type="project" value="TreeGrafter"/>
</dbReference>
<evidence type="ECO:0000313" key="1">
    <source>
        <dbReference type="EMBL" id="OWR51452.1"/>
    </source>
</evidence>
<protein>
    <submittedName>
        <fullName evidence="1">Star</fullName>
    </submittedName>
</protein>
<dbReference type="InterPro" id="IPR053202">
    <property type="entry name" value="EGF_Rcpt_Signaling_Reg"/>
</dbReference>
<dbReference type="eggNOG" id="ENOG502S385">
    <property type="taxonomic scope" value="Eukaryota"/>
</dbReference>
<dbReference type="AlphaFoldDB" id="A0A212FCJ2"/>
<reference evidence="1 2" key="1">
    <citation type="journal article" date="2011" name="Cell">
        <title>The monarch butterfly genome yields insights into long-distance migration.</title>
        <authorList>
            <person name="Zhan S."/>
            <person name="Merlin C."/>
            <person name="Boore J.L."/>
            <person name="Reppert S.M."/>
        </authorList>
    </citation>
    <scope>NUCLEOTIDE SEQUENCE [LARGE SCALE GENOMIC DNA]</scope>
    <source>
        <strain evidence="1">F-2</strain>
    </source>
</reference>
<accession>A0A212FCJ2</accession>
<dbReference type="PANTHER" id="PTHR34009:SF2">
    <property type="entry name" value="PROTEIN STAR"/>
    <property type="match status" value="1"/>
</dbReference>
<dbReference type="GO" id="GO:0031902">
    <property type="term" value="C:late endosome membrane"/>
    <property type="evidence" value="ECO:0007669"/>
    <property type="project" value="TreeGrafter"/>
</dbReference>
<dbReference type="GO" id="GO:0005886">
    <property type="term" value="C:plasma membrane"/>
    <property type="evidence" value="ECO:0007669"/>
    <property type="project" value="TreeGrafter"/>
</dbReference>